<organism evidence="1 2">
    <name type="scientific">Mycolicibacterium smegmatis (strain MKD8)</name>
    <name type="common">Mycobacterium smegmatis</name>
    <dbReference type="NCBI Taxonomy" id="1214915"/>
    <lineage>
        <taxon>Bacteria</taxon>
        <taxon>Bacillati</taxon>
        <taxon>Actinomycetota</taxon>
        <taxon>Actinomycetes</taxon>
        <taxon>Mycobacteriales</taxon>
        <taxon>Mycobacteriaceae</taxon>
        <taxon>Mycolicibacterium</taxon>
    </lineage>
</organism>
<sequence length="133" mass="14520">MQKAARNTAGFFNVLAQIGVSLFVAGEYACPTLGNSTVALALDVSGGVTPQDMRDFADEPCARVESAEFREGAVNLRVDLELTDVLAFRQGPQHVGYFSDARDQLLAIVDHLRELVSFLAQLVDERPREVPAR</sequence>
<protein>
    <submittedName>
        <fullName evidence="1">Uncharacterized protein</fullName>
    </submittedName>
</protein>
<dbReference type="Proteomes" id="UP000011200">
    <property type="component" value="Chromosome"/>
</dbReference>
<gene>
    <name evidence="1" type="ORF">D806_012720</name>
</gene>
<accession>A0A2U9PKH9</accession>
<proteinExistence type="predicted"/>
<dbReference type="AlphaFoldDB" id="A0A2U9PKH9"/>
<reference evidence="1 2" key="1">
    <citation type="journal article" date="2013" name="Genome Announc.">
        <title>Draft genome sequence of MKD8, a conjugal recipient Mycobacterium smegmatis strain.</title>
        <authorList>
            <person name="Gray T.A."/>
            <person name="Palumbo M.J."/>
            <person name="Derbyshire K.M."/>
        </authorList>
    </citation>
    <scope>NUCLEOTIDE SEQUENCE [LARGE SCALE GENOMIC DNA]</scope>
    <source>
        <strain evidence="1 2">MKD8</strain>
    </source>
</reference>
<dbReference type="EMBL" id="CP027541">
    <property type="protein sequence ID" value="AWT52260.1"/>
    <property type="molecule type" value="Genomic_DNA"/>
</dbReference>
<evidence type="ECO:0000313" key="1">
    <source>
        <dbReference type="EMBL" id="AWT52260.1"/>
    </source>
</evidence>
<evidence type="ECO:0000313" key="2">
    <source>
        <dbReference type="Proteomes" id="UP000011200"/>
    </source>
</evidence>
<name>A0A2U9PKH9_MYCSE</name>
<reference evidence="2" key="2">
    <citation type="submission" date="2018-03" db="EMBL/GenBank/DDBJ databases">
        <authorList>
            <person name="Derbyshire K."/>
            <person name="Gray T.A."/>
            <person name="Champion M."/>
        </authorList>
    </citation>
    <scope>NUCLEOTIDE SEQUENCE [LARGE SCALE GENOMIC DNA]</scope>
    <source>
        <strain evidence="2">MKD8</strain>
    </source>
</reference>
<dbReference type="RefSeq" id="WP_003892644.1">
    <property type="nucleotide sequence ID" value="NZ_CP027541.1"/>
</dbReference>